<dbReference type="RefSeq" id="WP_118864344.1">
    <property type="nucleotide sequence ID" value="NZ_QWLV01000005.1"/>
</dbReference>
<keyword evidence="1" id="KW-0472">Membrane</keyword>
<accession>A0A396RLG1</accession>
<reference evidence="2 3" key="1">
    <citation type="submission" date="2018-08" db="EMBL/GenBank/DDBJ databases">
        <title>The multiple taxonomic identification of Sphingomonas gilva.</title>
        <authorList>
            <person name="Zhu D."/>
            <person name="Zheng S."/>
        </authorList>
    </citation>
    <scope>NUCLEOTIDE SEQUENCE [LARGE SCALE GENOMIC DNA]</scope>
    <source>
        <strain evidence="2 3">ZDH117</strain>
    </source>
</reference>
<keyword evidence="1" id="KW-0812">Transmembrane</keyword>
<gene>
    <name evidence="2" type="ORF">D1610_11550</name>
</gene>
<evidence type="ECO:0000313" key="3">
    <source>
        <dbReference type="Proteomes" id="UP000266693"/>
    </source>
</evidence>
<protein>
    <submittedName>
        <fullName evidence="2">Uncharacterized protein</fullName>
    </submittedName>
</protein>
<comment type="caution">
    <text evidence="2">The sequence shown here is derived from an EMBL/GenBank/DDBJ whole genome shotgun (WGS) entry which is preliminary data.</text>
</comment>
<sequence>MRGRSAQERRRVDEAARQFGLSPRSVIAATTPHRGWRKAWAILWGTGPLDFALAAGGALAVATAILVVVPLIAVAIGALVGPAR</sequence>
<evidence type="ECO:0000313" key="2">
    <source>
        <dbReference type="EMBL" id="RHW17177.1"/>
    </source>
</evidence>
<keyword evidence="1" id="KW-1133">Transmembrane helix</keyword>
<feature type="transmembrane region" description="Helical" evidence="1">
    <location>
        <begin position="51"/>
        <end position="80"/>
    </location>
</feature>
<organism evidence="2 3">
    <name type="scientific">Sphingomonas gilva</name>
    <dbReference type="NCBI Taxonomy" id="2305907"/>
    <lineage>
        <taxon>Bacteria</taxon>
        <taxon>Pseudomonadati</taxon>
        <taxon>Pseudomonadota</taxon>
        <taxon>Alphaproteobacteria</taxon>
        <taxon>Sphingomonadales</taxon>
        <taxon>Sphingomonadaceae</taxon>
        <taxon>Sphingomonas</taxon>
    </lineage>
</organism>
<name>A0A396RLG1_9SPHN</name>
<proteinExistence type="predicted"/>
<dbReference type="EMBL" id="QWLV01000005">
    <property type="protein sequence ID" value="RHW17177.1"/>
    <property type="molecule type" value="Genomic_DNA"/>
</dbReference>
<evidence type="ECO:0000256" key="1">
    <source>
        <dbReference type="SAM" id="Phobius"/>
    </source>
</evidence>
<dbReference type="Proteomes" id="UP000266693">
    <property type="component" value="Unassembled WGS sequence"/>
</dbReference>
<dbReference type="AlphaFoldDB" id="A0A396RLG1"/>
<keyword evidence="3" id="KW-1185">Reference proteome</keyword>